<keyword evidence="2" id="KW-1185">Reference proteome</keyword>
<sequence>MMLHFVSRNGESGLKNFECSWHKQILYQIVWVVQDTYITIMSGTNWEITTWESRSTGESASPVD</sequence>
<gene>
    <name evidence="1" type="ORF">BJX66DRAFT_28013</name>
</gene>
<comment type="caution">
    <text evidence="1">The sequence shown here is derived from an EMBL/GenBank/DDBJ whole genome shotgun (WGS) entry which is preliminary data.</text>
</comment>
<dbReference type="EMBL" id="JBFTWV010000114">
    <property type="protein sequence ID" value="KAL2786596.1"/>
    <property type="molecule type" value="Genomic_DNA"/>
</dbReference>
<organism evidence="1 2">
    <name type="scientific">Aspergillus keveii</name>
    <dbReference type="NCBI Taxonomy" id="714993"/>
    <lineage>
        <taxon>Eukaryota</taxon>
        <taxon>Fungi</taxon>
        <taxon>Dikarya</taxon>
        <taxon>Ascomycota</taxon>
        <taxon>Pezizomycotina</taxon>
        <taxon>Eurotiomycetes</taxon>
        <taxon>Eurotiomycetidae</taxon>
        <taxon>Eurotiales</taxon>
        <taxon>Aspergillaceae</taxon>
        <taxon>Aspergillus</taxon>
        <taxon>Aspergillus subgen. Nidulantes</taxon>
    </lineage>
</organism>
<reference evidence="1 2" key="1">
    <citation type="submission" date="2024-07" db="EMBL/GenBank/DDBJ databases">
        <title>Section-level genome sequencing and comparative genomics of Aspergillus sections Usti and Cavernicolus.</title>
        <authorList>
            <consortium name="Lawrence Berkeley National Laboratory"/>
            <person name="Nybo J.L."/>
            <person name="Vesth T.C."/>
            <person name="Theobald S."/>
            <person name="Frisvad J.C."/>
            <person name="Larsen T.O."/>
            <person name="Kjaerboelling I."/>
            <person name="Rothschild-Mancinelli K."/>
            <person name="Lyhne E.K."/>
            <person name="Kogle M.E."/>
            <person name="Barry K."/>
            <person name="Clum A."/>
            <person name="Na H."/>
            <person name="Ledsgaard L."/>
            <person name="Lin J."/>
            <person name="Lipzen A."/>
            <person name="Kuo A."/>
            <person name="Riley R."/>
            <person name="Mondo S."/>
            <person name="Labutti K."/>
            <person name="Haridas S."/>
            <person name="Pangalinan J."/>
            <person name="Salamov A.A."/>
            <person name="Simmons B.A."/>
            <person name="Magnuson J.K."/>
            <person name="Chen J."/>
            <person name="Drula E."/>
            <person name="Henrissat B."/>
            <person name="Wiebenga A."/>
            <person name="Lubbers R.J."/>
            <person name="Gomes A.C."/>
            <person name="Makela M.R."/>
            <person name="Stajich J."/>
            <person name="Grigoriev I.V."/>
            <person name="Mortensen U.H."/>
            <person name="De Vries R.P."/>
            <person name="Baker S.E."/>
            <person name="Andersen M.R."/>
        </authorList>
    </citation>
    <scope>NUCLEOTIDE SEQUENCE [LARGE SCALE GENOMIC DNA]</scope>
    <source>
        <strain evidence="1 2">CBS 209.92</strain>
    </source>
</reference>
<name>A0ABR4FTM3_9EURO</name>
<evidence type="ECO:0000313" key="2">
    <source>
        <dbReference type="Proteomes" id="UP001610563"/>
    </source>
</evidence>
<dbReference type="Proteomes" id="UP001610563">
    <property type="component" value="Unassembled WGS sequence"/>
</dbReference>
<proteinExistence type="predicted"/>
<protein>
    <submittedName>
        <fullName evidence="1">Uncharacterized protein</fullName>
    </submittedName>
</protein>
<accession>A0ABR4FTM3</accession>
<evidence type="ECO:0000313" key="1">
    <source>
        <dbReference type="EMBL" id="KAL2786596.1"/>
    </source>
</evidence>